<comment type="caution">
    <text evidence="4">The sequence shown here is derived from an EMBL/GenBank/DDBJ whole genome shotgun (WGS) entry which is preliminary data.</text>
</comment>
<feature type="domain" description="SLH" evidence="3">
    <location>
        <begin position="78"/>
        <end position="141"/>
    </location>
</feature>
<reference evidence="4" key="2">
    <citation type="journal article" date="2021" name="PeerJ">
        <title>Extensive microbial diversity within the chicken gut microbiome revealed by metagenomics and culture.</title>
        <authorList>
            <person name="Gilroy R."/>
            <person name="Ravi A."/>
            <person name="Getino M."/>
            <person name="Pursley I."/>
            <person name="Horton D.L."/>
            <person name="Alikhan N.F."/>
            <person name="Baker D."/>
            <person name="Gharbi K."/>
            <person name="Hall N."/>
            <person name="Watson M."/>
            <person name="Adriaenssens E.M."/>
            <person name="Foster-Nyarko E."/>
            <person name="Jarju S."/>
            <person name="Secka A."/>
            <person name="Antonio M."/>
            <person name="Oren A."/>
            <person name="Chaudhuri R.R."/>
            <person name="La Ragione R."/>
            <person name="Hildebrand F."/>
            <person name="Pallen M.J."/>
        </authorList>
    </citation>
    <scope>NUCLEOTIDE SEQUENCE</scope>
    <source>
        <strain evidence="4">4920</strain>
    </source>
</reference>
<sequence length="1003" mass="109580">SVAVVAIMMLQIAVFAAPVPEDVIGTEYESAASLLCALDIMVGDGDNFNPDDNITRAEFAQILMTTMALDEAAEAYSPVGLFTDVPTSEWYAAPVELGAGIGAIKGYGDGTFGPDDNVLGIEAIKMMTFACGHDITAEENGGYPSGYLATAQQIGMLRGITGIDYNVPMTRGQAAILCANTLKVDMMKKVSDGDRIIYTQTKDVNLLSEKHNVYKVDGIVTANDVTSLWESSVLRSGTVQIEYGNTSGIFEVGETTIADALGQYIRAYYRYDEDLDQSTVISYEVLGNRTTIKEVSLSDIDYNSITNTRVEYWEDKENDTRTTDIDIVATPSLIFNGASRTVNTSIVETFKQIDNEGLTGTARFIDYDGNGVVDVVNIMAYETIVVSRTDTKNYTITKEADTYINGVNRVTVDVESSNVTAEIVDIDGDELEFSDIAKGDILTLAKSDEGNAREYIYIQVCDDSIDGEITEIGTDDDKYVLTIDGERYEVTDGYMNYVTNGLGMGAESNQIKIKVGSSGEFFLNAFGEIAYDQLSGTSASATFGFLKTYAVGKGTDDSLQFRIYSDGAYADYKAASRVEVDGVLTRSTADLIARLESSINEVASNYYAGEMMTAMLFETDSEGDIRMIDTPYKAPEESQYSLQPVRGGSLAFQSLKYNSTTKRLGSLMGLESSAVVIQLPEGVDDLNTASKLSMVNTGSWANEQSVNIQGLTTDPDSYNLQFGIVKSSEAGRNLGDTPSQQHDKQMLVVSSVDQVMDSEGNPTIRVRGLQEGNEVEVMVDSEYYENDLYTDIWSFDASSSDANKKLFAAYADQVTQSPDRQSQILLPGDAIRFNTNSEGEMIFAKPVYLIDAKVFKADDQGNTQGATRYRALDLALVNRIEDDNAFFKYIIDKKTSNTNSATAILTVDENGYVTGSSSSNGENYTFFQDGHYIFGDTGMRDDEINTPSQFKIMVYDANEAPGRQVYAGTEADLYDASSELTPASLVIMQFRSGNPRGMYIIKY</sequence>
<feature type="domain" description="SLH" evidence="3">
    <location>
        <begin position="15"/>
        <end position="77"/>
    </location>
</feature>
<accession>A0A9D1NH42</accession>
<proteinExistence type="predicted"/>
<keyword evidence="1" id="KW-0677">Repeat</keyword>
<dbReference type="EMBL" id="DVOF01000160">
    <property type="protein sequence ID" value="HIV03017.1"/>
    <property type="molecule type" value="Genomic_DNA"/>
</dbReference>
<dbReference type="Pfam" id="PF00395">
    <property type="entry name" value="SLH"/>
    <property type="match status" value="2"/>
</dbReference>
<evidence type="ECO:0000313" key="4">
    <source>
        <dbReference type="EMBL" id="HIV03017.1"/>
    </source>
</evidence>
<evidence type="ECO:0000259" key="3">
    <source>
        <dbReference type="PROSITE" id="PS51272"/>
    </source>
</evidence>
<dbReference type="InterPro" id="IPR001119">
    <property type="entry name" value="SLH_dom"/>
</dbReference>
<dbReference type="PROSITE" id="PS51272">
    <property type="entry name" value="SLH"/>
    <property type="match status" value="2"/>
</dbReference>
<reference evidence="4" key="1">
    <citation type="submission" date="2020-10" db="EMBL/GenBank/DDBJ databases">
        <authorList>
            <person name="Gilroy R."/>
        </authorList>
    </citation>
    <scope>NUCLEOTIDE SEQUENCE</scope>
    <source>
        <strain evidence="4">4920</strain>
    </source>
</reference>
<dbReference type="AlphaFoldDB" id="A0A9D1NH42"/>
<keyword evidence="2" id="KW-0732">Signal</keyword>
<name>A0A9D1NH42_9FIRM</name>
<evidence type="ECO:0000313" key="5">
    <source>
        <dbReference type="Proteomes" id="UP000886743"/>
    </source>
</evidence>
<feature type="non-terminal residue" evidence="4">
    <location>
        <position position="1"/>
    </location>
</feature>
<gene>
    <name evidence="4" type="ORF">IAC74_05530</name>
</gene>
<feature type="chain" id="PRO_5038361866" evidence="2">
    <location>
        <begin position="17"/>
        <end position="1003"/>
    </location>
</feature>
<evidence type="ECO:0000256" key="1">
    <source>
        <dbReference type="ARBA" id="ARBA00022737"/>
    </source>
</evidence>
<protein>
    <submittedName>
        <fullName evidence="4">S-layer homology domain-containing protein</fullName>
    </submittedName>
</protein>
<feature type="signal peptide" evidence="2">
    <location>
        <begin position="1"/>
        <end position="16"/>
    </location>
</feature>
<organism evidence="4 5">
    <name type="scientific">Candidatus Aphodoplasma excrementigallinarum</name>
    <dbReference type="NCBI Taxonomy" id="2840673"/>
    <lineage>
        <taxon>Bacteria</taxon>
        <taxon>Bacillati</taxon>
        <taxon>Bacillota</taxon>
        <taxon>Clostridia</taxon>
        <taxon>Eubacteriales</taxon>
        <taxon>Candidatus Aphodoplasma</taxon>
    </lineage>
</organism>
<evidence type="ECO:0000256" key="2">
    <source>
        <dbReference type="SAM" id="SignalP"/>
    </source>
</evidence>
<dbReference type="Proteomes" id="UP000886743">
    <property type="component" value="Unassembled WGS sequence"/>
</dbReference>